<dbReference type="InterPro" id="IPR050122">
    <property type="entry name" value="RTK"/>
</dbReference>
<dbReference type="GO" id="GO:0043235">
    <property type="term" value="C:receptor complex"/>
    <property type="evidence" value="ECO:0007669"/>
    <property type="project" value="TreeGrafter"/>
</dbReference>
<dbReference type="GO" id="GO:0006909">
    <property type="term" value="P:phagocytosis"/>
    <property type="evidence" value="ECO:0007669"/>
    <property type="project" value="TreeGrafter"/>
</dbReference>
<feature type="domain" description="Protein kinase" evidence="19">
    <location>
        <begin position="530"/>
        <end position="801"/>
    </location>
</feature>
<dbReference type="PANTHER" id="PTHR24416">
    <property type="entry name" value="TYROSINE-PROTEIN KINASE RECEPTOR"/>
    <property type="match status" value="1"/>
</dbReference>
<dbReference type="InterPro" id="IPR008266">
    <property type="entry name" value="Tyr_kinase_AS"/>
</dbReference>
<dbReference type="InterPro" id="IPR003961">
    <property type="entry name" value="FN3_dom"/>
</dbReference>
<dbReference type="InterPro" id="IPR036116">
    <property type="entry name" value="FN3_sf"/>
</dbReference>
<dbReference type="Proteomes" id="UP001046870">
    <property type="component" value="Chromosome 14"/>
</dbReference>
<evidence type="ECO:0000256" key="3">
    <source>
        <dbReference type="ARBA" id="ARBA00022553"/>
    </source>
</evidence>
<dbReference type="SMART" id="SM00615">
    <property type="entry name" value="EPH_lbd"/>
    <property type="match status" value="1"/>
</dbReference>
<keyword evidence="11 17" id="KW-0472">Membrane</keyword>
<evidence type="ECO:0000256" key="6">
    <source>
        <dbReference type="ARBA" id="ARBA00022737"/>
    </source>
</evidence>
<feature type="transmembrane region" description="Helical" evidence="17">
    <location>
        <begin position="445"/>
        <end position="467"/>
    </location>
</feature>
<keyword evidence="10 17" id="KW-1133">Transmembrane helix</keyword>
<keyword evidence="9 16" id="KW-0067">ATP-binding</keyword>
<dbReference type="Gene3D" id="2.10.50.10">
    <property type="entry name" value="Tumor Necrosis Factor Receptor, subunit A, domain 2"/>
    <property type="match status" value="1"/>
</dbReference>
<dbReference type="InterPro" id="IPR017441">
    <property type="entry name" value="Protein_kinase_ATP_BS"/>
</dbReference>
<dbReference type="PANTHER" id="PTHR24416:SF323">
    <property type="entry name" value="TYROSINE-PROTEIN KINASE RECEPTOR UFO"/>
    <property type="match status" value="1"/>
</dbReference>
<keyword evidence="8" id="KW-0418">Kinase</keyword>
<evidence type="ECO:0000256" key="11">
    <source>
        <dbReference type="ARBA" id="ARBA00023136"/>
    </source>
</evidence>
<evidence type="ECO:0000259" key="20">
    <source>
        <dbReference type="PROSITE" id="PS50853"/>
    </source>
</evidence>
<accession>A0A9D3PPX3</accession>
<keyword evidence="3" id="KW-0597">Phosphoprotein</keyword>
<protein>
    <recommendedName>
        <fullName evidence="2">receptor protein-tyrosine kinase</fullName>
        <ecNumber evidence="2">2.7.10.1</ecNumber>
    </recommendedName>
</protein>
<dbReference type="Gene3D" id="2.60.120.260">
    <property type="entry name" value="Galactose-binding domain-like"/>
    <property type="match status" value="1"/>
</dbReference>
<dbReference type="InterPro" id="IPR000719">
    <property type="entry name" value="Prot_kinase_dom"/>
</dbReference>
<evidence type="ECO:0000259" key="19">
    <source>
        <dbReference type="PROSITE" id="PS50011"/>
    </source>
</evidence>
<feature type="signal peptide" evidence="18">
    <location>
        <begin position="1"/>
        <end position="21"/>
    </location>
</feature>
<reference evidence="22" key="1">
    <citation type="submission" date="2021-01" db="EMBL/GenBank/DDBJ databases">
        <authorList>
            <person name="Zahm M."/>
            <person name="Roques C."/>
            <person name="Cabau C."/>
            <person name="Klopp C."/>
            <person name="Donnadieu C."/>
            <person name="Jouanno E."/>
            <person name="Lampietro C."/>
            <person name="Louis A."/>
            <person name="Herpin A."/>
            <person name="Echchiki A."/>
            <person name="Berthelot C."/>
            <person name="Parey E."/>
            <person name="Roest-Crollius H."/>
            <person name="Braasch I."/>
            <person name="Postlethwait J."/>
            <person name="Bobe J."/>
            <person name="Montfort J."/>
            <person name="Bouchez O."/>
            <person name="Begum T."/>
            <person name="Mejri S."/>
            <person name="Adams A."/>
            <person name="Chen W.-J."/>
            <person name="Guiguen Y."/>
        </authorList>
    </citation>
    <scope>NUCLEOTIDE SEQUENCE</scope>
    <source>
        <strain evidence="22">YG-15Mar2019-1</strain>
        <tissue evidence="22">Brain</tissue>
    </source>
</reference>
<dbReference type="Pfam" id="PF25599">
    <property type="entry name" value="Ephrin_CRD"/>
    <property type="match status" value="1"/>
</dbReference>
<evidence type="ECO:0000256" key="13">
    <source>
        <dbReference type="ARBA" id="ARBA00023170"/>
    </source>
</evidence>
<dbReference type="SMART" id="SM00060">
    <property type="entry name" value="FN3"/>
    <property type="match status" value="1"/>
</dbReference>
<keyword evidence="5 17" id="KW-0812">Transmembrane</keyword>
<dbReference type="Pfam" id="PF00041">
    <property type="entry name" value="fn3"/>
    <property type="match status" value="1"/>
</dbReference>
<dbReference type="SUPFAM" id="SSF49265">
    <property type="entry name" value="Fibronectin type III"/>
    <property type="match status" value="1"/>
</dbReference>
<dbReference type="GO" id="GO:0051897">
    <property type="term" value="P:positive regulation of phosphatidylinositol 3-kinase/protein kinase B signal transduction"/>
    <property type="evidence" value="ECO:0007669"/>
    <property type="project" value="TreeGrafter"/>
</dbReference>
<keyword evidence="4" id="KW-0808">Transferase</keyword>
<feature type="binding site" evidence="16">
    <location>
        <position position="562"/>
    </location>
    <ligand>
        <name>ATP</name>
        <dbReference type="ChEBI" id="CHEBI:30616"/>
    </ligand>
</feature>
<comment type="subcellular location">
    <subcellularLocation>
        <location evidence="1">Membrane</location>
        <topology evidence="1">Single-pass type I membrane protein</topology>
    </subcellularLocation>
</comment>
<dbReference type="SMART" id="SM00219">
    <property type="entry name" value="TyrKc"/>
    <property type="match status" value="1"/>
</dbReference>
<dbReference type="GO" id="GO:0004714">
    <property type="term" value="F:transmembrane receptor protein tyrosine kinase activity"/>
    <property type="evidence" value="ECO:0007669"/>
    <property type="project" value="UniProtKB-EC"/>
</dbReference>
<evidence type="ECO:0000256" key="1">
    <source>
        <dbReference type="ARBA" id="ARBA00004479"/>
    </source>
</evidence>
<dbReference type="InterPro" id="IPR013783">
    <property type="entry name" value="Ig-like_fold"/>
</dbReference>
<evidence type="ECO:0000256" key="2">
    <source>
        <dbReference type="ARBA" id="ARBA00011902"/>
    </source>
</evidence>
<evidence type="ECO:0000256" key="10">
    <source>
        <dbReference type="ARBA" id="ARBA00022989"/>
    </source>
</evidence>
<evidence type="ECO:0000256" key="5">
    <source>
        <dbReference type="ARBA" id="ARBA00022692"/>
    </source>
</evidence>
<dbReference type="Pfam" id="PF07714">
    <property type="entry name" value="PK_Tyr_Ser-Thr"/>
    <property type="match status" value="1"/>
</dbReference>
<evidence type="ECO:0000256" key="17">
    <source>
        <dbReference type="SAM" id="Phobius"/>
    </source>
</evidence>
<proteinExistence type="predicted"/>
<gene>
    <name evidence="22" type="ORF">MATL_G00174560</name>
</gene>
<feature type="domain" description="Fibronectin type-III" evidence="20">
    <location>
        <begin position="317"/>
        <end position="424"/>
    </location>
</feature>
<dbReference type="PROSITE" id="PS00107">
    <property type="entry name" value="PROTEIN_KINASE_ATP"/>
    <property type="match status" value="1"/>
</dbReference>
<dbReference type="InterPro" id="IPR001090">
    <property type="entry name" value="Ephrin_rcpt_lig-bd_dom"/>
</dbReference>
<keyword evidence="12" id="KW-0829">Tyrosine-protein kinase</keyword>
<evidence type="ECO:0000259" key="21">
    <source>
        <dbReference type="PROSITE" id="PS51550"/>
    </source>
</evidence>
<keyword evidence="14" id="KW-0325">Glycoprotein</keyword>
<evidence type="ECO:0000256" key="15">
    <source>
        <dbReference type="ARBA" id="ARBA00051243"/>
    </source>
</evidence>
<evidence type="ECO:0000256" key="14">
    <source>
        <dbReference type="ARBA" id="ARBA00023180"/>
    </source>
</evidence>
<dbReference type="GO" id="GO:0005886">
    <property type="term" value="C:plasma membrane"/>
    <property type="evidence" value="ECO:0007669"/>
    <property type="project" value="TreeGrafter"/>
</dbReference>
<keyword evidence="7 16" id="KW-0547">Nucleotide-binding</keyword>
<dbReference type="InterPro" id="IPR011009">
    <property type="entry name" value="Kinase-like_dom_sf"/>
</dbReference>
<dbReference type="Pfam" id="PF01404">
    <property type="entry name" value="Ephrin_lbd"/>
    <property type="match status" value="1"/>
</dbReference>
<evidence type="ECO:0000313" key="23">
    <source>
        <dbReference type="Proteomes" id="UP001046870"/>
    </source>
</evidence>
<evidence type="ECO:0000256" key="9">
    <source>
        <dbReference type="ARBA" id="ARBA00022840"/>
    </source>
</evidence>
<dbReference type="GO" id="GO:0005524">
    <property type="term" value="F:ATP binding"/>
    <property type="evidence" value="ECO:0007669"/>
    <property type="project" value="UniProtKB-UniRule"/>
</dbReference>
<dbReference type="PROSITE" id="PS51550">
    <property type="entry name" value="EPH_LBD"/>
    <property type="match status" value="1"/>
</dbReference>
<dbReference type="InterPro" id="IPR020635">
    <property type="entry name" value="Tyr_kinase_cat_dom"/>
</dbReference>
<evidence type="ECO:0000256" key="16">
    <source>
        <dbReference type="PROSITE-ProRule" id="PRU10141"/>
    </source>
</evidence>
<evidence type="ECO:0000256" key="18">
    <source>
        <dbReference type="SAM" id="SignalP"/>
    </source>
</evidence>
<dbReference type="Pfam" id="PF07699">
    <property type="entry name" value="Ephrin_rec_like"/>
    <property type="match status" value="1"/>
</dbReference>
<dbReference type="FunFam" id="2.10.50.10:FF:000001">
    <property type="entry name" value="Ephrin type-A receptor 5"/>
    <property type="match status" value="1"/>
</dbReference>
<dbReference type="SUPFAM" id="SSF57184">
    <property type="entry name" value="Growth factor receptor domain"/>
    <property type="match status" value="1"/>
</dbReference>
<dbReference type="CDD" id="cd00063">
    <property type="entry name" value="FN3"/>
    <property type="match status" value="1"/>
</dbReference>
<dbReference type="PRINTS" id="PR00109">
    <property type="entry name" value="TYRKINASE"/>
</dbReference>
<keyword evidence="6" id="KW-0677">Repeat</keyword>
<keyword evidence="23" id="KW-1185">Reference proteome</keyword>
<dbReference type="InterPro" id="IPR008979">
    <property type="entry name" value="Galactose-bd-like_sf"/>
</dbReference>
<dbReference type="SUPFAM" id="SSF56112">
    <property type="entry name" value="Protein kinase-like (PK-like)"/>
    <property type="match status" value="1"/>
</dbReference>
<dbReference type="Gene3D" id="2.60.40.1770">
    <property type="entry name" value="ephrin a2 ectodomain"/>
    <property type="match status" value="1"/>
</dbReference>
<dbReference type="GO" id="GO:0007169">
    <property type="term" value="P:cell surface receptor protein tyrosine kinase signaling pathway"/>
    <property type="evidence" value="ECO:0007669"/>
    <property type="project" value="TreeGrafter"/>
</dbReference>
<dbReference type="PROSITE" id="PS50011">
    <property type="entry name" value="PROTEIN_KINASE_DOM"/>
    <property type="match status" value="1"/>
</dbReference>
<name>A0A9D3PPX3_MEGAT</name>
<evidence type="ECO:0000256" key="12">
    <source>
        <dbReference type="ARBA" id="ARBA00023137"/>
    </source>
</evidence>
<dbReference type="Gene3D" id="3.30.200.20">
    <property type="entry name" value="Phosphorylase Kinase, domain 1"/>
    <property type="match status" value="1"/>
</dbReference>
<dbReference type="SUPFAM" id="SSF49785">
    <property type="entry name" value="Galactose-binding domain-like"/>
    <property type="match status" value="1"/>
</dbReference>
<evidence type="ECO:0000256" key="7">
    <source>
        <dbReference type="ARBA" id="ARBA00022741"/>
    </source>
</evidence>
<keyword evidence="18" id="KW-0732">Signal</keyword>
<feature type="chain" id="PRO_5038887508" description="receptor protein-tyrosine kinase" evidence="18">
    <location>
        <begin position="22"/>
        <end position="872"/>
    </location>
</feature>
<dbReference type="GO" id="GO:0043066">
    <property type="term" value="P:negative regulation of apoptotic process"/>
    <property type="evidence" value="ECO:0007669"/>
    <property type="project" value="TreeGrafter"/>
</dbReference>
<dbReference type="AlphaFoldDB" id="A0A9D3PPX3"/>
<dbReference type="EMBL" id="JAFDVH010000014">
    <property type="protein sequence ID" value="KAG7465265.1"/>
    <property type="molecule type" value="Genomic_DNA"/>
</dbReference>
<dbReference type="EC" id="2.7.10.1" evidence="2"/>
<dbReference type="InterPro" id="IPR001245">
    <property type="entry name" value="Ser-Thr/Tyr_kinase_cat_dom"/>
</dbReference>
<dbReference type="GO" id="GO:0007399">
    <property type="term" value="P:nervous system development"/>
    <property type="evidence" value="ECO:0007669"/>
    <property type="project" value="TreeGrafter"/>
</dbReference>
<comment type="catalytic activity">
    <reaction evidence="15">
        <text>L-tyrosyl-[protein] + ATP = O-phospho-L-tyrosyl-[protein] + ADP + H(+)</text>
        <dbReference type="Rhea" id="RHEA:10596"/>
        <dbReference type="Rhea" id="RHEA-COMP:10136"/>
        <dbReference type="Rhea" id="RHEA-COMP:20101"/>
        <dbReference type="ChEBI" id="CHEBI:15378"/>
        <dbReference type="ChEBI" id="CHEBI:30616"/>
        <dbReference type="ChEBI" id="CHEBI:46858"/>
        <dbReference type="ChEBI" id="CHEBI:61978"/>
        <dbReference type="ChEBI" id="CHEBI:456216"/>
        <dbReference type="EC" id="2.7.10.1"/>
    </reaction>
</comment>
<dbReference type="Gene3D" id="2.60.40.10">
    <property type="entry name" value="Immunoglobulins"/>
    <property type="match status" value="1"/>
</dbReference>
<dbReference type="OrthoDB" id="98077at2759"/>
<keyword evidence="13" id="KW-0675">Receptor</keyword>
<dbReference type="GO" id="GO:0016477">
    <property type="term" value="P:cell migration"/>
    <property type="evidence" value="ECO:0007669"/>
    <property type="project" value="TreeGrafter"/>
</dbReference>
<dbReference type="InterPro" id="IPR011641">
    <property type="entry name" value="Tyr-kin_ephrin_A/B_rcpt-like"/>
</dbReference>
<sequence length="872" mass="96781">MWTWTLFLAVCLWRCLCATCAQPSPVEEELLNTATTQERLDWKSSPEKAWQEIRMKLGSETANPVYQACSSKTSHRTLWSNWIPRKDAHLLLMDLVFAQEVEETGPQSPLEVTVRESDNPLRRFYRGDESIVLQLHAMKPFLPTAKVPDQIGENLNYSRGLSLGSLSMKGFHLGFSYSGRCLFIASVRLYFRKCPDVVEGRAVFGGAVAGESGIADGACVENSVEVSPPRRECLPDGHWGPLQGQCDCKPGHEEASHTCVACRAGTFRPANESGGCGPCPPNSRTDGEGAEECDCMPGYARVPSDPVEMGCTGAPSSPHNVSAHRLGDSALLLLWDPPFDLGGREEVWYDLQCWEKEGDSGSQWERCGEAVRFYPGSRGLEDTTVNVTGVNPRADYRLSITAANEVSALLGAATSSASLTIHRWKSEVILTSHPEPLREEPVSPWMLGGVVGAVLILLALVMTAVCFTRRKHKLSHDQELLSLHTAVSYRRQEQHDVAPAPQQTSSQLFEGLNERLRSSLKEMLVDRRTLTLGKALGTGEFGTVYEGIFSPQEGVHIKVAVKTMKVGIDSQEELQSFLMEAEIMQSFNHDNVVKLLGVTLEQQQDSPVPTPMVLMPFMKHGDLRRFLIATRYGDVPMFVPYQCLLRFMIDIAAGMEYLSSQGFIHRDLAARNCMLGDDLRVCVADFGLSKKIYDSNYYRQKVTVRMPIKWMAAESLSESIYTTKSDVWSFGVTMWEIVSRGRTPYPGVHNHELMDLLESGYRLKAPDCDVRLYEVMHSCWNRDPTRRPGFGELGAKLKALLSELPPLEASQEAHYINQGLEVADLAREEGGDPEAEEGATGNLYIPGPVAVKSPMEDEEGYLLCIKTQMVGK</sequence>
<dbReference type="PROSITE" id="PS00109">
    <property type="entry name" value="PROTEIN_KINASE_TYR"/>
    <property type="match status" value="1"/>
</dbReference>
<comment type="caution">
    <text evidence="22">The sequence shown here is derived from an EMBL/GenBank/DDBJ whole genome shotgun (WGS) entry which is preliminary data.</text>
</comment>
<evidence type="ECO:0000256" key="4">
    <source>
        <dbReference type="ARBA" id="ARBA00022679"/>
    </source>
</evidence>
<dbReference type="PROSITE" id="PS50853">
    <property type="entry name" value="FN3"/>
    <property type="match status" value="1"/>
</dbReference>
<dbReference type="Gene3D" id="1.10.510.10">
    <property type="entry name" value="Transferase(Phosphotransferase) domain 1"/>
    <property type="match status" value="1"/>
</dbReference>
<organism evidence="22 23">
    <name type="scientific">Megalops atlanticus</name>
    <name type="common">Tarpon</name>
    <name type="synonym">Clupea gigantea</name>
    <dbReference type="NCBI Taxonomy" id="7932"/>
    <lineage>
        <taxon>Eukaryota</taxon>
        <taxon>Metazoa</taxon>
        <taxon>Chordata</taxon>
        <taxon>Craniata</taxon>
        <taxon>Vertebrata</taxon>
        <taxon>Euteleostomi</taxon>
        <taxon>Actinopterygii</taxon>
        <taxon>Neopterygii</taxon>
        <taxon>Teleostei</taxon>
        <taxon>Elopiformes</taxon>
        <taxon>Megalopidae</taxon>
        <taxon>Megalops</taxon>
    </lineage>
</organism>
<dbReference type="FunFam" id="1.10.510.10:FF:000089">
    <property type="entry name" value="Tyrosine-protein kinase receptor TYRO3"/>
    <property type="match status" value="1"/>
</dbReference>
<evidence type="ECO:0000256" key="8">
    <source>
        <dbReference type="ARBA" id="ARBA00022777"/>
    </source>
</evidence>
<feature type="domain" description="Eph LBD" evidence="21">
    <location>
        <begin position="27"/>
        <end position="199"/>
    </location>
</feature>
<dbReference type="InterPro" id="IPR009030">
    <property type="entry name" value="Growth_fac_rcpt_cys_sf"/>
</dbReference>
<dbReference type="GO" id="GO:0030168">
    <property type="term" value="P:platelet activation"/>
    <property type="evidence" value="ECO:0007669"/>
    <property type="project" value="TreeGrafter"/>
</dbReference>
<evidence type="ECO:0000313" key="22">
    <source>
        <dbReference type="EMBL" id="KAG7465265.1"/>
    </source>
</evidence>
<dbReference type="SMART" id="SM01411">
    <property type="entry name" value="Ephrin_rec_like"/>
    <property type="match status" value="1"/>
</dbReference>
<dbReference type="GO" id="GO:0001779">
    <property type="term" value="P:natural killer cell differentiation"/>
    <property type="evidence" value="ECO:0007669"/>
    <property type="project" value="TreeGrafter"/>
</dbReference>